<evidence type="ECO:0000313" key="1">
    <source>
        <dbReference type="EMBL" id="OIR12881.1"/>
    </source>
</evidence>
<reference evidence="1" key="1">
    <citation type="submission" date="2016-10" db="EMBL/GenBank/DDBJ databases">
        <title>Sequence of Gallionella enrichment culture.</title>
        <authorList>
            <person name="Poehlein A."/>
            <person name="Muehling M."/>
            <person name="Daniel R."/>
        </authorList>
    </citation>
    <scope>NUCLEOTIDE SEQUENCE</scope>
</reference>
<protein>
    <recommendedName>
        <fullName evidence="2">Type IX secretion system protein PorQ</fullName>
    </recommendedName>
</protein>
<dbReference type="AlphaFoldDB" id="A0A1J5SWH0"/>
<accession>A0A1J5SWH0</accession>
<evidence type="ECO:0008006" key="2">
    <source>
        <dbReference type="Google" id="ProtNLM"/>
    </source>
</evidence>
<comment type="caution">
    <text evidence="1">The sequence shown here is derived from an EMBL/GenBank/DDBJ whole genome shotgun (WGS) entry which is preliminary data.</text>
</comment>
<proteinExistence type="predicted"/>
<gene>
    <name evidence="1" type="ORF">GALL_59480</name>
</gene>
<sequence length="347" mass="38739">MFSMSKKIIISSFLFLFCIQLNAQTLGGSTVFNFLNQPNSSQLSALGGNNISNISNDVSLSFNNPALLRDKMHQQFDASFNNFLAGIKNYSLTSAFHANNINTNFALGVNYFDYGNIPQTDIAGNILGTFRPNDYVVQLSASHSYLQRFWYGMTFKYISSNYAQYKSNGIAFDIGVAYHDSASLFQASVLIKNLGTQLKTYDGSNQKSELPFDIEAGVTKRLEKAPVQFSLTAHHLQAFNIYYNDTAFNASEGGSLLNNVTLDKIFSHLVLSAQFFVGDKIEITSGYNFLRRHDLNAYNQANGLNGFTLGVGVLLKKLHIRYATGFYQKNMFQQLSLSLSWKGNELQ</sequence>
<dbReference type="NCBIfam" id="NF033709">
    <property type="entry name" value="PorV_fam"/>
    <property type="match status" value="1"/>
</dbReference>
<organism evidence="1">
    <name type="scientific">mine drainage metagenome</name>
    <dbReference type="NCBI Taxonomy" id="410659"/>
    <lineage>
        <taxon>unclassified sequences</taxon>
        <taxon>metagenomes</taxon>
        <taxon>ecological metagenomes</taxon>
    </lineage>
</organism>
<dbReference type="EMBL" id="MLJW01000016">
    <property type="protein sequence ID" value="OIR12881.1"/>
    <property type="molecule type" value="Genomic_DNA"/>
</dbReference>
<name>A0A1J5SWH0_9ZZZZ</name>
<dbReference type="NCBIfam" id="NF033711">
    <property type="entry name" value="T9SS_PorQ"/>
    <property type="match status" value="1"/>
</dbReference>